<keyword evidence="2" id="KW-1185">Reference proteome</keyword>
<organism evidence="1 2">
    <name type="scientific">Streptomyces graminofaciens</name>
    <dbReference type="NCBI Taxonomy" id="68212"/>
    <lineage>
        <taxon>Bacteria</taxon>
        <taxon>Bacillati</taxon>
        <taxon>Actinomycetota</taxon>
        <taxon>Actinomycetes</taxon>
        <taxon>Kitasatosporales</taxon>
        <taxon>Streptomycetaceae</taxon>
        <taxon>Streptomyces</taxon>
    </lineage>
</organism>
<proteinExistence type="predicted"/>
<gene>
    <name evidence="1" type="ORF">SGFS_056410</name>
</gene>
<dbReference type="EMBL" id="AP018448">
    <property type="protein sequence ID" value="BBC34347.1"/>
    <property type="molecule type" value="Genomic_DNA"/>
</dbReference>
<protein>
    <submittedName>
        <fullName evidence="1">GntR family transcriptional regulator</fullName>
    </submittedName>
</protein>
<dbReference type="Proteomes" id="UP001321542">
    <property type="component" value="Chromosome"/>
</dbReference>
<reference evidence="1 2" key="2">
    <citation type="journal article" date="2023" name="ChemBioChem">
        <title>Acyltransferase Domain Exchange between Two Independent Type I Polyketide Synthases in the Same Producer Strain of Macrolide Antibiotics.</title>
        <authorList>
            <person name="Kudo F."/>
            <person name="Kishikawa K."/>
            <person name="Tsuboi K."/>
            <person name="Kido T."/>
            <person name="Usui T."/>
            <person name="Hashimoto J."/>
            <person name="Shin-Ya K."/>
            <person name="Miyanaga A."/>
            <person name="Eguchi T."/>
        </authorList>
    </citation>
    <scope>NUCLEOTIDE SEQUENCE [LARGE SCALE GENOMIC DNA]</scope>
    <source>
        <strain evidence="1 2">A-8890</strain>
    </source>
</reference>
<name>A0ABN5VLK7_9ACTN</name>
<evidence type="ECO:0000313" key="1">
    <source>
        <dbReference type="EMBL" id="BBC34347.1"/>
    </source>
</evidence>
<reference evidence="1 2" key="1">
    <citation type="journal article" date="2010" name="ChemBioChem">
        <title>Cloning and characterization of the biosynthetic gene cluster of 16-membered macrolide antibiotic FD-891: involvement of a dual functional cytochrome P450 monooxygenase catalyzing epoxidation and hydroxylation.</title>
        <authorList>
            <person name="Kudo F."/>
            <person name="Motegi A."/>
            <person name="Mizoue K."/>
            <person name="Eguchi T."/>
        </authorList>
    </citation>
    <scope>NUCLEOTIDE SEQUENCE [LARGE SCALE GENOMIC DNA]</scope>
    <source>
        <strain evidence="1 2">A-8890</strain>
    </source>
</reference>
<evidence type="ECO:0000313" key="2">
    <source>
        <dbReference type="Proteomes" id="UP001321542"/>
    </source>
</evidence>
<sequence length="49" mass="5401">MELDPADPPREPVVVMTAKFVDSEGNVVEYGVDLGVPGRKWRTESEVAQ</sequence>
<accession>A0ABN5VLK7</accession>